<dbReference type="EMBL" id="CAHIKZ030001001">
    <property type="protein sequence ID" value="CAE1248431.1"/>
    <property type="molecule type" value="Genomic_DNA"/>
</dbReference>
<feature type="transmembrane region" description="Helical" evidence="2">
    <location>
        <begin position="256"/>
        <end position="277"/>
    </location>
</feature>
<sequence length="543" mass="60164">MDPPRLPKKIIYGELALQGPTKAHPDTYQRQLVLVGRNCQGRGGDQYAMASRTSRKGGGRMKRQGDEGEESAVNDPVLLPLPSPVSTVRDYSTTDWTSQIMSNININRIFFRFASSFFSFIFFIHIFAFLPPFSSCFFFFFLIIFLFLRCRPLYLTFTNFFSFFIFAFVIILLLSFTFQILFSRFLDADCTSTCLACLSLVDCTSTCLACLSLADCSSACFACCLRQTARLLTARLPDLLVVSQADCTSACFACCLRLTACCLCLTVCLFVFSVSLLDFFLSLSACLPAFTLSLIAKFVVSACLLACCLCLPASDCTSVCTSACLLVVSVYLPACFLCLSTCLLSACFLSMSAVSFSPLSLYTDIEIYMCGRLFLSLSLSLSYRYASLFRINSFEPLSYRYGCVSLSHLSLSLSYRSVCVSLSRIDLCVSLSLTCVCLSLSLSLSLCLNISHCTTSTYTQRLNQAQIRIVPEAFTMISKLPPFPSQLNEVLIARTTRLRKTNMGSCKYPAQDGVTTCLSECFALNKFQLVFPASKSHDYISNC</sequence>
<evidence type="ECO:0000313" key="3">
    <source>
        <dbReference type="EMBL" id="CAE1248431.1"/>
    </source>
</evidence>
<proteinExistence type="predicted"/>
<keyword evidence="2" id="KW-1133">Transmembrane helix</keyword>
<feature type="region of interest" description="Disordered" evidence="1">
    <location>
        <begin position="44"/>
        <end position="72"/>
    </location>
</feature>
<feature type="transmembrane region" description="Helical" evidence="2">
    <location>
        <begin position="160"/>
        <end position="182"/>
    </location>
</feature>
<dbReference type="Proteomes" id="UP000597762">
    <property type="component" value="Unassembled WGS sequence"/>
</dbReference>
<evidence type="ECO:0000256" key="1">
    <source>
        <dbReference type="SAM" id="MobiDB-lite"/>
    </source>
</evidence>
<accession>A0A812C0N6</accession>
<keyword evidence="2" id="KW-0472">Membrane</keyword>
<dbReference type="AlphaFoldDB" id="A0A812C0N6"/>
<reference evidence="3" key="1">
    <citation type="submission" date="2021-01" db="EMBL/GenBank/DDBJ databases">
        <authorList>
            <person name="Li R."/>
            <person name="Bekaert M."/>
        </authorList>
    </citation>
    <scope>NUCLEOTIDE SEQUENCE</scope>
    <source>
        <strain evidence="3">Farmed</strain>
    </source>
</reference>
<feature type="transmembrane region" description="Helical" evidence="2">
    <location>
        <begin position="132"/>
        <end position="148"/>
    </location>
</feature>
<organism evidence="3 4">
    <name type="scientific">Acanthosepion pharaonis</name>
    <name type="common">Pharaoh cuttlefish</name>
    <name type="synonym">Sepia pharaonis</name>
    <dbReference type="NCBI Taxonomy" id="158019"/>
    <lineage>
        <taxon>Eukaryota</taxon>
        <taxon>Metazoa</taxon>
        <taxon>Spiralia</taxon>
        <taxon>Lophotrochozoa</taxon>
        <taxon>Mollusca</taxon>
        <taxon>Cephalopoda</taxon>
        <taxon>Coleoidea</taxon>
        <taxon>Decapodiformes</taxon>
        <taxon>Sepiida</taxon>
        <taxon>Sepiina</taxon>
        <taxon>Sepiidae</taxon>
        <taxon>Acanthosepion</taxon>
    </lineage>
</organism>
<keyword evidence="2" id="KW-0812">Transmembrane</keyword>
<gene>
    <name evidence="3" type="ORF">SPHA_26212</name>
</gene>
<comment type="caution">
    <text evidence="3">The sequence shown here is derived from an EMBL/GenBank/DDBJ whole genome shotgun (WGS) entry which is preliminary data.</text>
</comment>
<protein>
    <submittedName>
        <fullName evidence="3">Uncharacterized protein</fullName>
    </submittedName>
</protein>
<keyword evidence="4" id="KW-1185">Reference proteome</keyword>
<name>A0A812C0N6_ACAPH</name>
<evidence type="ECO:0000256" key="2">
    <source>
        <dbReference type="SAM" id="Phobius"/>
    </source>
</evidence>
<feature type="compositionally biased region" description="Basic residues" evidence="1">
    <location>
        <begin position="53"/>
        <end position="62"/>
    </location>
</feature>
<feature type="transmembrane region" description="Helical" evidence="2">
    <location>
        <begin position="289"/>
        <end position="314"/>
    </location>
</feature>
<evidence type="ECO:0000313" key="4">
    <source>
        <dbReference type="Proteomes" id="UP000597762"/>
    </source>
</evidence>
<feature type="transmembrane region" description="Helical" evidence="2">
    <location>
        <begin position="326"/>
        <end position="353"/>
    </location>
</feature>